<dbReference type="InterPro" id="IPR036527">
    <property type="entry name" value="SCP2_sterol-bd_dom_sf"/>
</dbReference>
<protein>
    <recommendedName>
        <fullName evidence="1">Ubiquinone biosynthesis accessory factor UbiT</fullName>
    </recommendedName>
</protein>
<dbReference type="InterPro" id="IPR016830">
    <property type="entry name" value="UbiT"/>
</dbReference>
<sequence length="171" mass="19079">MLNRKWVIQQVVARGPLWVGAALRYLPKPVSCFGLSQHLNGFFRRELTAGELDFLASKTVKVEVADLSYQFYLQLQQGRLNVLADGAEDVLFRANSQDLLQLITQQADPDTLFFRRKLALLGDTELALAVKNLLDTIELNERLPKSLVSLLTQLAAAVPAMEQGQLAEKTV</sequence>
<dbReference type="Gene3D" id="3.30.1050.10">
    <property type="entry name" value="SCP2 sterol-binding domain"/>
    <property type="match status" value="1"/>
</dbReference>
<reference evidence="3 4" key="1">
    <citation type="submission" date="2016-10" db="EMBL/GenBank/DDBJ databases">
        <authorList>
            <person name="de Groot N.N."/>
        </authorList>
    </citation>
    <scope>NUCLEOTIDE SEQUENCE [LARGE SCALE GENOMIC DNA]</scope>
    <source>
        <strain evidence="3 4">CGMCC 1.3430</strain>
    </source>
</reference>
<evidence type="ECO:0000313" key="3">
    <source>
        <dbReference type="EMBL" id="SEA24520.1"/>
    </source>
</evidence>
<feature type="domain" description="SCP2" evidence="2">
    <location>
        <begin position="47"/>
        <end position="135"/>
    </location>
</feature>
<comment type="similarity">
    <text evidence="1">Belongs to the UbiT family.</text>
</comment>
<dbReference type="AlphaFoldDB" id="A0A1H3ZLG3"/>
<evidence type="ECO:0000259" key="2">
    <source>
        <dbReference type="Pfam" id="PF02036"/>
    </source>
</evidence>
<dbReference type="OrthoDB" id="5292463at2"/>
<gene>
    <name evidence="1" type="primary">ubiT</name>
    <name evidence="3" type="ORF">SAMN04488051_102242</name>
</gene>
<proteinExistence type="inferred from homology"/>
<keyword evidence="4" id="KW-1185">Reference proteome</keyword>
<evidence type="ECO:0000313" key="4">
    <source>
        <dbReference type="Proteomes" id="UP000198773"/>
    </source>
</evidence>
<keyword evidence="1" id="KW-0831">Ubiquinone biosynthesis</keyword>
<organism evidence="3 4">
    <name type="scientific">Alkalimonas amylolytica</name>
    <dbReference type="NCBI Taxonomy" id="152573"/>
    <lineage>
        <taxon>Bacteria</taxon>
        <taxon>Pseudomonadati</taxon>
        <taxon>Pseudomonadota</taxon>
        <taxon>Gammaproteobacteria</taxon>
        <taxon>Alkalimonas</taxon>
    </lineage>
</organism>
<dbReference type="UniPathway" id="UPA00232"/>
<dbReference type="SUPFAM" id="SSF55718">
    <property type="entry name" value="SCP-like"/>
    <property type="match status" value="1"/>
</dbReference>
<dbReference type="Pfam" id="PF02036">
    <property type="entry name" value="SCP2"/>
    <property type="match status" value="1"/>
</dbReference>
<dbReference type="InterPro" id="IPR003033">
    <property type="entry name" value="SCP2_sterol-bd_dom"/>
</dbReference>
<dbReference type="RefSeq" id="WP_091340321.1">
    <property type="nucleotide sequence ID" value="NZ_FNRM01000002.1"/>
</dbReference>
<dbReference type="EMBL" id="FNRM01000002">
    <property type="protein sequence ID" value="SEA24520.1"/>
    <property type="molecule type" value="Genomic_DNA"/>
</dbReference>
<dbReference type="GO" id="GO:0006744">
    <property type="term" value="P:ubiquinone biosynthetic process"/>
    <property type="evidence" value="ECO:0007669"/>
    <property type="project" value="UniProtKB-UniRule"/>
</dbReference>
<comment type="pathway">
    <text evidence="1">Cofactor biosynthesis; ubiquinone biosynthesis.</text>
</comment>
<evidence type="ECO:0000256" key="1">
    <source>
        <dbReference type="HAMAP-Rule" id="MF_02231"/>
    </source>
</evidence>
<dbReference type="STRING" id="152573.SAMN04488051_102242"/>
<name>A0A1H3ZLG3_ALKAM</name>
<dbReference type="Proteomes" id="UP000198773">
    <property type="component" value="Unassembled WGS sequence"/>
</dbReference>
<accession>A0A1H3ZLG3</accession>
<comment type="function">
    <text evidence="1">Required for O(2)-independent ubiquinone (coenzyme Q) biosynthesis. Likely functions as an accessory factor.</text>
</comment>
<dbReference type="HAMAP" id="MF_02231">
    <property type="entry name" value="UbiT"/>
    <property type="match status" value="1"/>
</dbReference>